<reference evidence="2" key="1">
    <citation type="journal article" date="2021" name="IMA Fungus">
        <title>Genomic characterization of three marine fungi, including Emericellopsis atlantica sp. nov. with signatures of a generalist lifestyle and marine biomass degradation.</title>
        <authorList>
            <person name="Hagestad O.C."/>
            <person name="Hou L."/>
            <person name="Andersen J.H."/>
            <person name="Hansen E.H."/>
            <person name="Altermark B."/>
            <person name="Li C."/>
            <person name="Kuhnert E."/>
            <person name="Cox R.J."/>
            <person name="Crous P.W."/>
            <person name="Spatafora J.W."/>
            <person name="Lail K."/>
            <person name="Amirebrahimi M."/>
            <person name="Lipzen A."/>
            <person name="Pangilinan J."/>
            <person name="Andreopoulos W."/>
            <person name="Hayes R.D."/>
            <person name="Ng V."/>
            <person name="Grigoriev I.V."/>
            <person name="Jackson S.A."/>
            <person name="Sutton T.D.S."/>
            <person name="Dobson A.D.W."/>
            <person name="Rama T."/>
        </authorList>
    </citation>
    <scope>NUCLEOTIDE SEQUENCE</scope>
    <source>
        <strain evidence="2">TRa018bII</strain>
    </source>
</reference>
<feature type="region of interest" description="Disordered" evidence="1">
    <location>
        <begin position="181"/>
        <end position="214"/>
    </location>
</feature>
<organism evidence="2 3">
    <name type="scientific">Amylocarpus encephaloides</name>
    <dbReference type="NCBI Taxonomy" id="45428"/>
    <lineage>
        <taxon>Eukaryota</taxon>
        <taxon>Fungi</taxon>
        <taxon>Dikarya</taxon>
        <taxon>Ascomycota</taxon>
        <taxon>Pezizomycotina</taxon>
        <taxon>Leotiomycetes</taxon>
        <taxon>Helotiales</taxon>
        <taxon>Helotiales incertae sedis</taxon>
        <taxon>Amylocarpus</taxon>
    </lineage>
</organism>
<name>A0A9P7Y8F1_9HELO</name>
<evidence type="ECO:0000256" key="1">
    <source>
        <dbReference type="SAM" id="MobiDB-lite"/>
    </source>
</evidence>
<comment type="caution">
    <text evidence="2">The sequence shown here is derived from an EMBL/GenBank/DDBJ whole genome shotgun (WGS) entry which is preliminary data.</text>
</comment>
<dbReference type="AlphaFoldDB" id="A0A9P7Y8F1"/>
<evidence type="ECO:0000313" key="2">
    <source>
        <dbReference type="EMBL" id="KAG9229054.1"/>
    </source>
</evidence>
<keyword evidence="3" id="KW-1185">Reference proteome</keyword>
<feature type="compositionally biased region" description="Polar residues" evidence="1">
    <location>
        <begin position="181"/>
        <end position="201"/>
    </location>
</feature>
<sequence>MVMDHHGYYSFNEHTLPHSSAMENFNSPAVSGHDAEMASINSTLAMQQPLTDYNLPDTSDTFVDPRLIMFSSNHNFEGNNLQQGPYDFPRTAGYEFSTYENSTLNQGVGLDFNSIGSVPTGNIELDTYENNSQFASDLDDTSKIIPISSQQNLHGNRFLPTMDEIHSLSLASNFDTNFPLESQQFSDNQSSGLQLSSTNQGRPGCHTNPATIEP</sequence>
<dbReference type="EMBL" id="MU251820">
    <property type="protein sequence ID" value="KAG9229054.1"/>
    <property type="molecule type" value="Genomic_DNA"/>
</dbReference>
<gene>
    <name evidence="2" type="ORF">BJ875DRAFT_524420</name>
</gene>
<proteinExistence type="predicted"/>
<dbReference type="Proteomes" id="UP000824998">
    <property type="component" value="Unassembled WGS sequence"/>
</dbReference>
<evidence type="ECO:0000313" key="3">
    <source>
        <dbReference type="Proteomes" id="UP000824998"/>
    </source>
</evidence>
<accession>A0A9P7Y8F1</accession>
<protein>
    <submittedName>
        <fullName evidence="2">Uncharacterized protein</fullName>
    </submittedName>
</protein>